<evidence type="ECO:0000256" key="2">
    <source>
        <dbReference type="SAM" id="MobiDB-lite"/>
    </source>
</evidence>
<feature type="region of interest" description="Disordered" evidence="2">
    <location>
        <begin position="347"/>
        <end position="367"/>
    </location>
</feature>
<dbReference type="PROSITE" id="PS51257">
    <property type="entry name" value="PROKAR_LIPOPROTEIN"/>
    <property type="match status" value="1"/>
</dbReference>
<dbReference type="InterPro" id="IPR031989">
    <property type="entry name" value="DUF5067"/>
</dbReference>
<evidence type="ECO:0000313" key="5">
    <source>
        <dbReference type="EMBL" id="MSS89488.1"/>
    </source>
</evidence>
<feature type="chain" id="PRO_5026761360" evidence="3">
    <location>
        <begin position="30"/>
        <end position="622"/>
    </location>
</feature>
<evidence type="ECO:0000256" key="1">
    <source>
        <dbReference type="ARBA" id="ARBA00022729"/>
    </source>
</evidence>
<dbReference type="InterPro" id="IPR029050">
    <property type="entry name" value="Immunoprotect_excell_Ig-like"/>
</dbReference>
<feature type="domain" description="DUF5067" evidence="4">
    <location>
        <begin position="27"/>
        <end position="150"/>
    </location>
</feature>
<dbReference type="Gene3D" id="2.60.40.1240">
    <property type="match status" value="1"/>
</dbReference>
<dbReference type="Pfam" id="PF16729">
    <property type="entry name" value="DUF5067"/>
    <property type="match status" value="1"/>
</dbReference>
<comment type="caution">
    <text evidence="5">The sequence shown here is derived from an EMBL/GenBank/DDBJ whole genome shotgun (WGS) entry which is preliminary data.</text>
</comment>
<keyword evidence="1 3" id="KW-0732">Signal</keyword>
<name>A0A6N7WJ54_9FIRM</name>
<accession>A0A6N7WJ54</accession>
<organism evidence="5 6">
    <name type="scientific">Eisenbergiella porci</name>
    <dbReference type="NCBI Taxonomy" id="2652274"/>
    <lineage>
        <taxon>Bacteria</taxon>
        <taxon>Bacillati</taxon>
        <taxon>Bacillota</taxon>
        <taxon>Clostridia</taxon>
        <taxon>Lachnospirales</taxon>
        <taxon>Lachnospiraceae</taxon>
        <taxon>Eisenbergiella</taxon>
    </lineage>
</organism>
<sequence length="622" mass="69011">MEGTMKKTKTKLLCLLLAALMLLSLTACGKNKESTDKALADSNLLKLGDYELLYKGACIMEDSDGNDAVVLTLDFTNNGEDSHSYLWSISETAMQNGVELAVAIVYSNPDSYDATVIEDQFTDVAPGVTLEIRTAFVLANTTSKVEVTFEEAFGDKNGKITIDPSTLSRESAGSGTAQSAGTGDALLDWWNGDWYGWWIMTGCSGYYEDKGMEGAWWDICGAVDIGADGMGTVILWDGDYTKSEPMVSASVSLSGNGTSIYGTMMSEGGSFTDIALEHADWIVDPGLADYGDMIHIDGDYENSGDEFHYDIYLRPWGTYWVDVDEEDLPDLYDTWYLPLIEAGKPMPDSLDSDAPESNLGGNTAGGDGIVTEEQVQKGYVWMNDVNKNIFDTTYEEVVAYFGVEGEFVKEEYSDHMKANYRYYKWISADNDSHFIYVNFKEEETGVYEVSGFNTSGFSGKEAIAKYLDIVKAEAAEENKAASANAAMKDFSAKVAMFAHDEINITIKTTVPDSGWSYDEGKCCLVENDDPTAFGAGSIRFEVRKKLEDFDFYKEKFENYQDIEDRVIGGITFHGRTYKYIGYEWIEYIAQIDDTRALSIGLRNMDCVQGTMPDIILTNMKFQ</sequence>
<protein>
    <submittedName>
        <fullName evidence="5">DUF5067 domain-containing protein</fullName>
    </submittedName>
</protein>
<proteinExistence type="predicted"/>
<evidence type="ECO:0000313" key="6">
    <source>
        <dbReference type="Proteomes" id="UP000436047"/>
    </source>
</evidence>
<dbReference type="EMBL" id="VUMI01000023">
    <property type="protein sequence ID" value="MSS89488.1"/>
    <property type="molecule type" value="Genomic_DNA"/>
</dbReference>
<reference evidence="5 6" key="1">
    <citation type="submission" date="2019-08" db="EMBL/GenBank/DDBJ databases">
        <title>In-depth cultivation of the pig gut microbiome towards novel bacterial diversity and tailored functional studies.</title>
        <authorList>
            <person name="Wylensek D."/>
            <person name="Hitch T.C.A."/>
            <person name="Clavel T."/>
        </authorList>
    </citation>
    <scope>NUCLEOTIDE SEQUENCE [LARGE SCALE GENOMIC DNA]</scope>
    <source>
        <strain evidence="5 6">WCA-389-WT-23B</strain>
    </source>
</reference>
<feature type="signal peptide" evidence="3">
    <location>
        <begin position="1"/>
        <end position="29"/>
    </location>
</feature>
<dbReference type="Proteomes" id="UP000436047">
    <property type="component" value="Unassembled WGS sequence"/>
</dbReference>
<keyword evidence="6" id="KW-1185">Reference proteome</keyword>
<gene>
    <name evidence="5" type="ORF">FYJ45_14690</name>
</gene>
<evidence type="ECO:0000259" key="4">
    <source>
        <dbReference type="Pfam" id="PF16729"/>
    </source>
</evidence>
<evidence type="ECO:0000256" key="3">
    <source>
        <dbReference type="SAM" id="SignalP"/>
    </source>
</evidence>
<dbReference type="AlphaFoldDB" id="A0A6N7WJ54"/>